<dbReference type="PROSITE" id="PS51318">
    <property type="entry name" value="TAT"/>
    <property type="match status" value="1"/>
</dbReference>
<protein>
    <submittedName>
        <fullName evidence="2">TlpA family protein disulfide reductase</fullName>
    </submittedName>
</protein>
<gene>
    <name evidence="2" type="ORF">ABNG04_00095</name>
</gene>
<dbReference type="InterPro" id="IPR036249">
    <property type="entry name" value="Thioredoxin-like_sf"/>
</dbReference>
<dbReference type="EMBL" id="JBEDNY010000001">
    <property type="protein sequence ID" value="MEZ3162288.1"/>
    <property type="molecule type" value="Genomic_DNA"/>
</dbReference>
<sequence>MDDPLATRDRSGRLSRRRFLAAAGAAGAGQFAGCLGGGSGPDDGSGGGDGSTDAVADWRTTELTDVLTDDPFRVDDLAGPVAIQSFAVWCPKCERQSAALSRVDESVTVVSLNTDPNEDAEKVRQHATENGFDWRFAVAPAPMTQSLVDAFGPAVTNAPSTPVIVACDDGVTEFFSGSEQSAAEIEAAADEC</sequence>
<keyword evidence="3" id="KW-1185">Reference proteome</keyword>
<feature type="compositionally biased region" description="Gly residues" evidence="1">
    <location>
        <begin position="34"/>
        <end position="50"/>
    </location>
</feature>
<dbReference type="InterPro" id="IPR006311">
    <property type="entry name" value="TAT_signal"/>
</dbReference>
<evidence type="ECO:0000313" key="2">
    <source>
        <dbReference type="EMBL" id="MEZ3162288.1"/>
    </source>
</evidence>
<dbReference type="Gene3D" id="3.40.30.10">
    <property type="entry name" value="Glutaredoxin"/>
    <property type="match status" value="1"/>
</dbReference>
<organism evidence="2 3">
    <name type="scientific">Halorubrum miltondacostae</name>
    <dbReference type="NCBI Taxonomy" id="3076378"/>
    <lineage>
        <taxon>Archaea</taxon>
        <taxon>Methanobacteriati</taxon>
        <taxon>Methanobacteriota</taxon>
        <taxon>Stenosarchaea group</taxon>
        <taxon>Halobacteria</taxon>
        <taxon>Halobacteriales</taxon>
        <taxon>Haloferacaceae</taxon>
        <taxon>Halorubrum</taxon>
    </lineage>
</organism>
<dbReference type="RefSeq" id="WP_371158956.1">
    <property type="nucleotide sequence ID" value="NZ_JBEDNX010000006.1"/>
</dbReference>
<evidence type="ECO:0000256" key="1">
    <source>
        <dbReference type="SAM" id="MobiDB-lite"/>
    </source>
</evidence>
<evidence type="ECO:0000313" key="3">
    <source>
        <dbReference type="Proteomes" id="UP001567572"/>
    </source>
</evidence>
<dbReference type="Proteomes" id="UP001567572">
    <property type="component" value="Unassembled WGS sequence"/>
</dbReference>
<dbReference type="AlphaFoldDB" id="A0ABD5LZY4"/>
<comment type="caution">
    <text evidence="2">The sequence shown here is derived from an EMBL/GenBank/DDBJ whole genome shotgun (WGS) entry which is preliminary data.</text>
</comment>
<dbReference type="SUPFAM" id="SSF52833">
    <property type="entry name" value="Thioredoxin-like"/>
    <property type="match status" value="1"/>
</dbReference>
<name>A0ABD5LZY4_9EURY</name>
<feature type="region of interest" description="Disordered" evidence="1">
    <location>
        <begin position="31"/>
        <end position="54"/>
    </location>
</feature>
<accession>A0ABD5LZY4</accession>
<proteinExistence type="predicted"/>
<reference evidence="2 3" key="1">
    <citation type="submission" date="2024-06" db="EMBL/GenBank/DDBJ databases">
        <title>Halorubrum miltondacostae sp. nov., a potential PHA producer isolated from an inland solar saltern in Rio Maior, Portugal.</title>
        <authorList>
            <person name="Albuquerque L."/>
            <person name="Viver T."/>
            <person name="Barroso C."/>
            <person name="Claudino R."/>
            <person name="Galvan M."/>
            <person name="Simoes G."/>
            <person name="Lobo Da Cunha A."/>
            <person name="Egas C."/>
        </authorList>
    </citation>
    <scope>NUCLEOTIDE SEQUENCE [LARGE SCALE GENOMIC DNA]</scope>
    <source>
        <strain evidence="2 3">RMP-11</strain>
    </source>
</reference>